<name>A0A2U9R6U3_PICKU</name>
<gene>
    <name evidence="1" type="ORF">C5L36_0C06310</name>
</gene>
<proteinExistence type="predicted"/>
<organism evidence="1 2">
    <name type="scientific">Pichia kudriavzevii</name>
    <name type="common">Yeast</name>
    <name type="synonym">Issatchenkia orientalis</name>
    <dbReference type="NCBI Taxonomy" id="4909"/>
    <lineage>
        <taxon>Eukaryota</taxon>
        <taxon>Fungi</taxon>
        <taxon>Dikarya</taxon>
        <taxon>Ascomycota</taxon>
        <taxon>Saccharomycotina</taxon>
        <taxon>Pichiomycetes</taxon>
        <taxon>Pichiales</taxon>
        <taxon>Pichiaceae</taxon>
        <taxon>Pichia</taxon>
    </lineage>
</organism>
<dbReference type="OrthoDB" id="3997287at2759"/>
<dbReference type="EMBL" id="CP028775">
    <property type="protein sequence ID" value="AWU76708.1"/>
    <property type="molecule type" value="Genomic_DNA"/>
</dbReference>
<dbReference type="RefSeq" id="XP_029322185.1">
    <property type="nucleotide sequence ID" value="XM_029466325.1"/>
</dbReference>
<dbReference type="GeneID" id="40384503"/>
<dbReference type="AlphaFoldDB" id="A0A2U9R6U3"/>
<reference evidence="1 2" key="1">
    <citation type="submission" date="2018-06" db="EMBL/GenBank/DDBJ databases">
        <title>Population genomics shows no distinction between pathogenic Candida krusei and environmental Pichia kudriavzevii: One species, four names.</title>
        <authorList>
            <person name="Douglass A.P."/>
            <person name="Offei B."/>
            <person name="Braun-Galleani S."/>
            <person name="Coughlan A.Y."/>
            <person name="Martos A."/>
            <person name="Ortiz-Merino R.A."/>
            <person name="Byrne K.P."/>
            <person name="Wolfe K.H."/>
        </authorList>
    </citation>
    <scope>NUCLEOTIDE SEQUENCE [LARGE SCALE GENOMIC DNA]</scope>
    <source>
        <strain evidence="1 2">CBS573</strain>
    </source>
</reference>
<protein>
    <submittedName>
        <fullName evidence="1">Uncharacterized protein</fullName>
    </submittedName>
</protein>
<dbReference type="Proteomes" id="UP000249293">
    <property type="component" value="Chromosome 3"/>
</dbReference>
<keyword evidence="2" id="KW-1185">Reference proteome</keyword>
<dbReference type="VEuPathDB" id="FungiDB:C5L36_0C06310"/>
<evidence type="ECO:0000313" key="1">
    <source>
        <dbReference type="EMBL" id="AWU76708.1"/>
    </source>
</evidence>
<evidence type="ECO:0000313" key="2">
    <source>
        <dbReference type="Proteomes" id="UP000249293"/>
    </source>
</evidence>
<accession>A0A2U9R6U3</accession>
<dbReference type="KEGG" id="pkz:C5L36_0C06310"/>
<sequence length="592" mass="68929">MARHRKYMGKITEARFPKGKSHMPLEPHQYIIFLRWISNFFVWIAIQKAMPPKNEEGPLFDQEHSTGLTDQLQEKISSKCKTYHLQLNNLHERIYRYETFKVLVGFLENTLLAHIPYIDFPTNEILDMVLTATQLNQVSERPSDSIVCLAAPCIRYLSSLLRVFEYSPVLRDKEEKLIFKKELDTLYQKLRALFSFLIPDDSRRRKRKKHSTVQSYLLARNLSDGFSAADKPENVEGKLILNKIDSVFELSTNSDKFNKLDTFFGVQYLKEIKYSFWDSFIFAFETASKLTCIQNPEIYEIYYETWSRWRELHKLLIGFMTLEIKREQKLFNTLLCSNLMRITHVTDPGMFTDDQYEDSLLTSIRYVFASSKDPILSGPILSIDLTKSKTFASIPLTIESKYTGSGIGIESLPTRSELLNLIWRHIAALPVSEETKESFVDNVATELMKLTPRENFVFFSSRLSTLIEDTTEDLNFLVSFKMMNLISRDWSYTAYNFLENFSSYIKHIGTFISQLAEQDHQRPLSQSASDILTITGCNNSEFNLFFVLANYQLLYISRTVKFSAEEWKLLEGINLLKRTVHLNLADLLKDKL</sequence>